<evidence type="ECO:0000313" key="1">
    <source>
        <dbReference type="EMBL" id="MCQ8278881.1"/>
    </source>
</evidence>
<sequence>MHDLEDSDAEADRRRTEEGVRQIEWFVEQGDLAQAEIAFELTATGVAESADEGQLARLRKAAETIGISADGLPSVAVPPRF</sequence>
<comment type="caution">
    <text evidence="1">The sequence shown here is derived from an EMBL/GenBank/DDBJ whole genome shotgun (WGS) entry which is preliminary data.</text>
</comment>
<reference evidence="1 2" key="1">
    <citation type="submission" date="2022-06" db="EMBL/GenBank/DDBJ databases">
        <title>Endosaccharibacter gen. nov., sp. nov., endophytic bacteria isolated from sugarcane.</title>
        <authorList>
            <person name="Pitiwittayakul N."/>
            <person name="Yukphan P."/>
            <person name="Charoenyingcharoen P."/>
            <person name="Tanasupawat S."/>
        </authorList>
    </citation>
    <scope>NUCLEOTIDE SEQUENCE [LARGE SCALE GENOMIC DNA]</scope>
    <source>
        <strain evidence="1 2">KSS8</strain>
    </source>
</reference>
<gene>
    <name evidence="1" type="ORF">NFI95_10520</name>
</gene>
<dbReference type="EMBL" id="JAMSKV010000008">
    <property type="protein sequence ID" value="MCQ8278881.1"/>
    <property type="molecule type" value="Genomic_DNA"/>
</dbReference>
<proteinExistence type="predicted"/>
<protein>
    <recommendedName>
        <fullName evidence="3">Transcriptional regulator</fullName>
    </recommendedName>
</protein>
<dbReference type="Proteomes" id="UP001524587">
    <property type="component" value="Unassembled WGS sequence"/>
</dbReference>
<organism evidence="1 2">
    <name type="scientific">Endosaccharibacter trunci</name>
    <dbReference type="NCBI Taxonomy" id="2812733"/>
    <lineage>
        <taxon>Bacteria</taxon>
        <taxon>Pseudomonadati</taxon>
        <taxon>Pseudomonadota</taxon>
        <taxon>Alphaproteobacteria</taxon>
        <taxon>Acetobacterales</taxon>
        <taxon>Acetobacteraceae</taxon>
        <taxon>Endosaccharibacter</taxon>
    </lineage>
</organism>
<evidence type="ECO:0008006" key="3">
    <source>
        <dbReference type="Google" id="ProtNLM"/>
    </source>
</evidence>
<evidence type="ECO:0000313" key="2">
    <source>
        <dbReference type="Proteomes" id="UP001524587"/>
    </source>
</evidence>
<name>A0ABT1W9U2_9PROT</name>
<accession>A0ABT1W9U2</accession>
<keyword evidence="2" id="KW-1185">Reference proteome</keyword>
<dbReference type="RefSeq" id="WP_422864361.1">
    <property type="nucleotide sequence ID" value="NZ_JAMSKV010000008.1"/>
</dbReference>